<gene>
    <name evidence="2" type="ORF">K8344_11645</name>
</gene>
<sequence length="373" mass="42543">MKLSVVILNYNVRYFLEQCILSVEKAIENIDAEIIVIDNDSKDDSCEMVKTQFPNITLIRNKENVGFSKANNQAVSVAKGEYVCILNPDTVVAEDTLVNAIHYSENVENIGALGVYLMDGTGSFLPESKRNLPTPKVSLLKLLGFTKKYYTSHLSENSCGEVEILVGAFMLVKRSIYNEVGGFDEDYFMYGEDIDLSYKFTKAGYKNHYLGNSTVLHYKGESTKKNKAYFERFYGAMQIFYEKHFNNNALLKNSVSLGVALAKNAYRFTSSKKNNESVQLEKHYVFTENVELIERLSDKMKLHFQMVSKNIHEQIVLENCLLVFDNDYVTNGEIFQFMKQLKGKGNHFRIKPRGRNFIIGSDQSDEKGGVFVF</sequence>
<name>A0A9X1UDP1_9FLAO</name>
<accession>A0A9X1UDP1</accession>
<comment type="caution">
    <text evidence="2">The sequence shown here is derived from an EMBL/GenBank/DDBJ whole genome shotgun (WGS) entry which is preliminary data.</text>
</comment>
<dbReference type="CDD" id="cd04186">
    <property type="entry name" value="GT_2_like_c"/>
    <property type="match status" value="1"/>
</dbReference>
<dbReference type="SUPFAM" id="SSF53448">
    <property type="entry name" value="Nucleotide-diphospho-sugar transferases"/>
    <property type="match status" value="1"/>
</dbReference>
<dbReference type="Proteomes" id="UP001139462">
    <property type="component" value="Unassembled WGS sequence"/>
</dbReference>
<dbReference type="Pfam" id="PF00535">
    <property type="entry name" value="Glycos_transf_2"/>
    <property type="match status" value="1"/>
</dbReference>
<dbReference type="InterPro" id="IPR001173">
    <property type="entry name" value="Glyco_trans_2-like"/>
</dbReference>
<organism evidence="2 3">
    <name type="scientific">Aequorivita xiaoshiensis</name>
    <dbReference type="NCBI Taxonomy" id="2874476"/>
    <lineage>
        <taxon>Bacteria</taxon>
        <taxon>Pseudomonadati</taxon>
        <taxon>Bacteroidota</taxon>
        <taxon>Flavobacteriia</taxon>
        <taxon>Flavobacteriales</taxon>
        <taxon>Flavobacteriaceae</taxon>
        <taxon>Aequorivita</taxon>
    </lineage>
</organism>
<feature type="domain" description="Glycosyltransferase 2-like" evidence="1">
    <location>
        <begin position="4"/>
        <end position="180"/>
    </location>
</feature>
<dbReference type="AlphaFoldDB" id="A0A9X1UDP1"/>
<keyword evidence="3" id="KW-1185">Reference proteome</keyword>
<dbReference type="PANTHER" id="PTHR43179">
    <property type="entry name" value="RHAMNOSYLTRANSFERASE WBBL"/>
    <property type="match status" value="1"/>
</dbReference>
<evidence type="ECO:0000259" key="1">
    <source>
        <dbReference type="Pfam" id="PF00535"/>
    </source>
</evidence>
<dbReference type="InterPro" id="IPR029044">
    <property type="entry name" value="Nucleotide-diphossugar_trans"/>
</dbReference>
<dbReference type="PANTHER" id="PTHR43179:SF7">
    <property type="entry name" value="RHAMNOSYLTRANSFERASE WBBL"/>
    <property type="match status" value="1"/>
</dbReference>
<evidence type="ECO:0000313" key="3">
    <source>
        <dbReference type="Proteomes" id="UP001139462"/>
    </source>
</evidence>
<protein>
    <submittedName>
        <fullName evidence="2">Glycosyltransferase family 2 protein</fullName>
    </submittedName>
</protein>
<dbReference type="EMBL" id="JAIRBB010000011">
    <property type="protein sequence ID" value="MCG2431776.1"/>
    <property type="molecule type" value="Genomic_DNA"/>
</dbReference>
<dbReference type="Gene3D" id="3.90.550.10">
    <property type="entry name" value="Spore Coat Polysaccharide Biosynthesis Protein SpsA, Chain A"/>
    <property type="match status" value="1"/>
</dbReference>
<proteinExistence type="predicted"/>
<reference evidence="2" key="1">
    <citation type="submission" date="2021-09" db="EMBL/GenBank/DDBJ databases">
        <title>Genome of Aequorivita sp. strain F64183.</title>
        <authorList>
            <person name="Wang Y."/>
        </authorList>
    </citation>
    <scope>NUCLEOTIDE SEQUENCE</scope>
    <source>
        <strain evidence="2">F64183</strain>
    </source>
</reference>
<dbReference type="RefSeq" id="WP_237608856.1">
    <property type="nucleotide sequence ID" value="NZ_JAIRBB010000011.1"/>
</dbReference>
<evidence type="ECO:0000313" key="2">
    <source>
        <dbReference type="EMBL" id="MCG2431776.1"/>
    </source>
</evidence>